<feature type="compositionally biased region" description="Basic and acidic residues" evidence="14">
    <location>
        <begin position="86"/>
        <end position="96"/>
    </location>
</feature>
<dbReference type="Gene3D" id="2.40.30.10">
    <property type="entry name" value="Translation factors"/>
    <property type="match status" value="2"/>
</dbReference>
<comment type="function">
    <text evidence="11">One of the essential components for the initiation of protein synthesis. Protects formylmethionyl-tRNA from spontaneous hydrolysis and promotes its binding to the 30S ribosomal subunits. Also involved in the hydrolysis of GTP during the formation of the 70S ribosomal complex.</text>
</comment>
<dbReference type="FunFam" id="3.40.50.10050:FF:000001">
    <property type="entry name" value="Translation initiation factor IF-2"/>
    <property type="match status" value="1"/>
</dbReference>
<dbReference type="PANTHER" id="PTHR43381:SF20">
    <property type="entry name" value="TRANSLATION INITIATION FACTOR IF-2, MITOCHONDRIAL"/>
    <property type="match status" value="1"/>
</dbReference>
<dbReference type="EMBL" id="JAEUBD010000146">
    <property type="protein sequence ID" value="KAH3676663.1"/>
    <property type="molecule type" value="Genomic_DNA"/>
</dbReference>
<dbReference type="Pfam" id="PF03144">
    <property type="entry name" value="GTP_EFTU_D2"/>
    <property type="match status" value="1"/>
</dbReference>
<evidence type="ECO:0000256" key="11">
    <source>
        <dbReference type="ARBA" id="ARBA00025162"/>
    </source>
</evidence>
<dbReference type="InterPro" id="IPR005225">
    <property type="entry name" value="Small_GTP-bd"/>
</dbReference>
<dbReference type="CDD" id="cd01887">
    <property type="entry name" value="IF2_eIF5B"/>
    <property type="match status" value="1"/>
</dbReference>
<evidence type="ECO:0000256" key="14">
    <source>
        <dbReference type="SAM" id="MobiDB-lite"/>
    </source>
</evidence>
<dbReference type="InterPro" id="IPR015760">
    <property type="entry name" value="TIF_IF2"/>
</dbReference>
<dbReference type="InterPro" id="IPR044145">
    <property type="entry name" value="IF2_II"/>
</dbReference>
<dbReference type="InterPro" id="IPR000795">
    <property type="entry name" value="T_Tr_GTP-bd_dom"/>
</dbReference>
<keyword evidence="4" id="KW-0963">Cytoplasm</keyword>
<dbReference type="FunFam" id="2.40.30.10:FF:000008">
    <property type="entry name" value="Translation initiation factor IF-2"/>
    <property type="match status" value="1"/>
</dbReference>
<evidence type="ECO:0000256" key="7">
    <source>
        <dbReference type="ARBA" id="ARBA00022917"/>
    </source>
</evidence>
<dbReference type="GO" id="GO:0003743">
    <property type="term" value="F:translation initiation factor activity"/>
    <property type="evidence" value="ECO:0007669"/>
    <property type="project" value="UniProtKB-KW"/>
</dbReference>
<dbReference type="PANTHER" id="PTHR43381">
    <property type="entry name" value="TRANSLATION INITIATION FACTOR IF-2-RELATED"/>
    <property type="match status" value="1"/>
</dbReference>
<sequence>MYLRTYQARLTRTILCRSSSGFRFSSSGVRRSRFQRPSLGEKQQEQTNKPSETKPKVQNNTPKPVSNNVDQNRTPERQESASSNRKTNDRKINDHRRQPKQAAQTPPTKKKPVQIKVKYKPKPKLDSSSNRPKLDIPTFLTVANFAQILRVRVPDLLQRMKELGFENMTNDYILDSETAALIADEYGFDVNTNDDTGADLFPSPEPTDPKLLKPRAPIVTIMGHVDHGKTTVLDYLRKSSIAKGEHGGITQHIGAFVVRTPVSKKTITFLDTPGHAAFLNMRERGANITDVVVLVVAAEDSVMPQTKEAIRHARNAGVPMVVAINKCDKEEANPDKVVADLSANGVEVEDYGGDVPTVRISAKTGMGMEELEETIVAVAELQDIKTQEDKVPVEGWVLESQVKKGLGNVATFLVMKGKLKPGAVLVAGQTWCKVRAMKDEYGKPVKVAGPSTPVEISGWKDIPDAGDMALEASSEALAKKVISNREKRKLLLEEASQIEQMNKQMLEKMEASRREEKIQDYQREGLTMDEIRELEPDLFDDEETKLIEVPFIIKADVSGSAEAISQSISGLGNDEVQSTVLYEEVGPPTESDIERAKLSSAQILAFNVKVSKDIINLASLNGVEIKEFKVIYHLIEDVMGYLTSKLPKKYETKIHSTASVKQIFEISLKNKSKMKIAGCRVVSGTFKRSATVRLIRNGMEIYRGRVRQLKHEKEDVSEVANGVECGVALDGNVELQVGDTIEAIEEIEIQRHL</sequence>
<evidence type="ECO:0000313" key="16">
    <source>
        <dbReference type="EMBL" id="KAH3676663.1"/>
    </source>
</evidence>
<reference evidence="16" key="1">
    <citation type="journal article" date="2021" name="Open Biol.">
        <title>Shared evolutionary footprints suggest mitochondrial oxidative damage underlies multiple complex I losses in fungi.</title>
        <authorList>
            <person name="Schikora-Tamarit M.A."/>
            <person name="Marcet-Houben M."/>
            <person name="Nosek J."/>
            <person name="Gabaldon T."/>
        </authorList>
    </citation>
    <scope>NUCLEOTIDE SEQUENCE</scope>
    <source>
        <strain evidence="16">NCAIM Y.01608</strain>
    </source>
</reference>
<gene>
    <name evidence="16" type="ORF">OGATHE_001152</name>
</gene>
<dbReference type="Pfam" id="PF00009">
    <property type="entry name" value="GTP_EFTU"/>
    <property type="match status" value="1"/>
</dbReference>
<dbReference type="Gene3D" id="3.40.50.10050">
    <property type="entry name" value="Translation initiation factor IF- 2, domain 3"/>
    <property type="match status" value="1"/>
</dbReference>
<name>A0A9P8PQQ0_9ASCO</name>
<protein>
    <recommendedName>
        <fullName evidence="12">Translation initiation factor IF-2, mitochondrial</fullName>
    </recommendedName>
</protein>
<evidence type="ECO:0000256" key="2">
    <source>
        <dbReference type="ARBA" id="ARBA00004496"/>
    </source>
</evidence>
<feature type="region of interest" description="Disordered" evidence="14">
    <location>
        <begin position="22"/>
        <end position="132"/>
    </location>
</feature>
<evidence type="ECO:0000256" key="5">
    <source>
        <dbReference type="ARBA" id="ARBA00022540"/>
    </source>
</evidence>
<dbReference type="SUPFAM" id="SSF52540">
    <property type="entry name" value="P-loop containing nucleoside triphosphate hydrolases"/>
    <property type="match status" value="1"/>
</dbReference>
<evidence type="ECO:0000256" key="13">
    <source>
        <dbReference type="SAM" id="Coils"/>
    </source>
</evidence>
<keyword evidence="10" id="KW-0342">GTP-binding</keyword>
<reference evidence="16" key="2">
    <citation type="submission" date="2021-01" db="EMBL/GenBank/DDBJ databases">
        <authorList>
            <person name="Schikora-Tamarit M.A."/>
        </authorList>
    </citation>
    <scope>NUCLEOTIDE SEQUENCE</scope>
    <source>
        <strain evidence="16">NCAIM Y.01608</strain>
    </source>
</reference>
<feature type="coiled-coil region" evidence="13">
    <location>
        <begin position="488"/>
        <end position="515"/>
    </location>
</feature>
<dbReference type="SUPFAM" id="SSF52156">
    <property type="entry name" value="Initiation factor IF2/eIF5b, domain 3"/>
    <property type="match status" value="1"/>
</dbReference>
<comment type="similarity">
    <text evidence="3">Belongs to the TRAFAC class translation factor GTPase superfamily. Classic translation factor GTPase family. IF-2 subfamily.</text>
</comment>
<dbReference type="InterPro" id="IPR006847">
    <property type="entry name" value="IF2_N"/>
</dbReference>
<dbReference type="CDD" id="cd03702">
    <property type="entry name" value="IF2_mtIF2_II"/>
    <property type="match status" value="1"/>
</dbReference>
<dbReference type="FunFam" id="3.40.50.300:FF:000019">
    <property type="entry name" value="Translation initiation factor IF-2"/>
    <property type="match status" value="1"/>
</dbReference>
<dbReference type="GO" id="GO:0032543">
    <property type="term" value="P:mitochondrial translation"/>
    <property type="evidence" value="ECO:0007669"/>
    <property type="project" value="UniProtKB-ARBA"/>
</dbReference>
<dbReference type="InterPro" id="IPR000178">
    <property type="entry name" value="TF_IF2_bacterial-like"/>
</dbReference>
<dbReference type="InterPro" id="IPR027417">
    <property type="entry name" value="P-loop_NTPase"/>
</dbReference>
<dbReference type="Gene3D" id="3.40.50.300">
    <property type="entry name" value="P-loop containing nucleotide triphosphate hydrolases"/>
    <property type="match status" value="1"/>
</dbReference>
<keyword evidence="13" id="KW-0175">Coiled coil</keyword>
<dbReference type="PROSITE" id="PS01176">
    <property type="entry name" value="IF2"/>
    <property type="match status" value="1"/>
</dbReference>
<dbReference type="Proteomes" id="UP000788993">
    <property type="component" value="Unassembled WGS sequence"/>
</dbReference>
<dbReference type="GO" id="GO:0003924">
    <property type="term" value="F:GTPase activity"/>
    <property type="evidence" value="ECO:0007669"/>
    <property type="project" value="InterPro"/>
</dbReference>
<keyword evidence="6" id="KW-0547">Nucleotide-binding</keyword>
<dbReference type="OrthoDB" id="361630at2759"/>
<dbReference type="InterPro" id="IPR053905">
    <property type="entry name" value="EF-G-like_DII"/>
</dbReference>
<comment type="caution">
    <text evidence="16">The sequence shown here is derived from an EMBL/GenBank/DDBJ whole genome shotgun (WGS) entry which is preliminary data.</text>
</comment>
<dbReference type="InterPro" id="IPR009000">
    <property type="entry name" value="Transl_B-barrel_sf"/>
</dbReference>
<keyword evidence="17" id="KW-1185">Reference proteome</keyword>
<dbReference type="SUPFAM" id="SSF50447">
    <property type="entry name" value="Translation proteins"/>
    <property type="match status" value="2"/>
</dbReference>
<evidence type="ECO:0000259" key="15">
    <source>
        <dbReference type="PROSITE" id="PS51722"/>
    </source>
</evidence>
<comment type="subcellular location">
    <subcellularLocation>
        <location evidence="2">Cytoplasm</location>
    </subcellularLocation>
    <subcellularLocation>
        <location evidence="1">Mitochondrion</location>
    </subcellularLocation>
</comment>
<dbReference type="InterPro" id="IPR036925">
    <property type="entry name" value="TIF_IF2_dom3_sf"/>
</dbReference>
<feature type="domain" description="Tr-type G" evidence="15">
    <location>
        <begin position="214"/>
        <end position="383"/>
    </location>
</feature>
<dbReference type="NCBIfam" id="TIGR00231">
    <property type="entry name" value="small_GTP"/>
    <property type="match status" value="1"/>
</dbReference>
<keyword evidence="7" id="KW-0648">Protein biosynthesis</keyword>
<evidence type="ECO:0000256" key="3">
    <source>
        <dbReference type="ARBA" id="ARBA00007733"/>
    </source>
</evidence>
<dbReference type="InterPro" id="IPR023115">
    <property type="entry name" value="TIF_IF2_dom3"/>
</dbReference>
<evidence type="ECO:0000256" key="1">
    <source>
        <dbReference type="ARBA" id="ARBA00004173"/>
    </source>
</evidence>
<evidence type="ECO:0000313" key="17">
    <source>
        <dbReference type="Proteomes" id="UP000788993"/>
    </source>
</evidence>
<evidence type="ECO:0000256" key="9">
    <source>
        <dbReference type="ARBA" id="ARBA00023128"/>
    </source>
</evidence>
<dbReference type="FunFam" id="2.40.30.10:FF:000126">
    <property type="entry name" value="Mitochondrial translation initiation factor"/>
    <property type="match status" value="1"/>
</dbReference>
<dbReference type="PROSITE" id="PS51722">
    <property type="entry name" value="G_TR_2"/>
    <property type="match status" value="1"/>
</dbReference>
<evidence type="ECO:0000256" key="8">
    <source>
        <dbReference type="ARBA" id="ARBA00022946"/>
    </source>
</evidence>
<dbReference type="Pfam" id="PF04760">
    <property type="entry name" value="IF2_N"/>
    <property type="match status" value="1"/>
</dbReference>
<dbReference type="CDD" id="cd03692">
    <property type="entry name" value="mtIF2_IVc"/>
    <property type="match status" value="1"/>
</dbReference>
<feature type="compositionally biased region" description="Basic residues" evidence="14">
    <location>
        <begin position="108"/>
        <end position="122"/>
    </location>
</feature>
<dbReference type="AlphaFoldDB" id="A0A9P8PQQ0"/>
<evidence type="ECO:0000256" key="4">
    <source>
        <dbReference type="ARBA" id="ARBA00022490"/>
    </source>
</evidence>
<keyword evidence="5" id="KW-0396">Initiation factor</keyword>
<dbReference type="Pfam" id="PF11987">
    <property type="entry name" value="IF-2"/>
    <property type="match status" value="1"/>
</dbReference>
<keyword evidence="8" id="KW-0809">Transit peptide</keyword>
<feature type="compositionally biased region" description="Polar residues" evidence="14">
    <location>
        <begin position="45"/>
        <end position="72"/>
    </location>
</feature>
<dbReference type="Pfam" id="PF22042">
    <property type="entry name" value="EF-G_D2"/>
    <property type="match status" value="1"/>
</dbReference>
<evidence type="ECO:0000256" key="10">
    <source>
        <dbReference type="ARBA" id="ARBA00023134"/>
    </source>
</evidence>
<evidence type="ECO:0000256" key="12">
    <source>
        <dbReference type="ARBA" id="ARBA00044200"/>
    </source>
</evidence>
<dbReference type="GO" id="GO:0005525">
    <property type="term" value="F:GTP binding"/>
    <property type="evidence" value="ECO:0007669"/>
    <property type="project" value="UniProtKB-KW"/>
</dbReference>
<proteinExistence type="inferred from homology"/>
<dbReference type="InterPro" id="IPR004161">
    <property type="entry name" value="EFTu-like_2"/>
</dbReference>
<organism evidence="16 17">
    <name type="scientific">Ogataea polymorpha</name>
    <dbReference type="NCBI Taxonomy" id="460523"/>
    <lineage>
        <taxon>Eukaryota</taxon>
        <taxon>Fungi</taxon>
        <taxon>Dikarya</taxon>
        <taxon>Ascomycota</taxon>
        <taxon>Saccharomycotina</taxon>
        <taxon>Pichiomycetes</taxon>
        <taxon>Pichiales</taxon>
        <taxon>Pichiaceae</taxon>
        <taxon>Ogataea</taxon>
    </lineage>
</organism>
<keyword evidence="9" id="KW-0496">Mitochondrion</keyword>
<dbReference type="HAMAP" id="MF_00100_B">
    <property type="entry name" value="IF_2_B"/>
    <property type="match status" value="1"/>
</dbReference>
<evidence type="ECO:0000256" key="6">
    <source>
        <dbReference type="ARBA" id="ARBA00022741"/>
    </source>
</evidence>
<dbReference type="GO" id="GO:0005739">
    <property type="term" value="C:mitochondrion"/>
    <property type="evidence" value="ECO:0007669"/>
    <property type="project" value="UniProtKB-SubCell"/>
</dbReference>
<accession>A0A9P8PQQ0</accession>